<keyword evidence="6" id="KW-1185">Reference proteome</keyword>
<reference evidence="6" key="1">
    <citation type="journal article" date="2011" name="Proc. Natl. Acad. Sci. U.S.A.">
        <title>Obligate biotrophy features unraveled by the genomic analysis of rust fungi.</title>
        <authorList>
            <person name="Duplessis S."/>
            <person name="Cuomo C.A."/>
            <person name="Lin Y.-C."/>
            <person name="Aerts A."/>
            <person name="Tisserant E."/>
            <person name="Veneault-Fourrey C."/>
            <person name="Joly D.L."/>
            <person name="Hacquard S."/>
            <person name="Amselem J."/>
            <person name="Cantarel B.L."/>
            <person name="Chiu R."/>
            <person name="Coutinho P.M."/>
            <person name="Feau N."/>
            <person name="Field M."/>
            <person name="Frey P."/>
            <person name="Gelhaye E."/>
            <person name="Goldberg J."/>
            <person name="Grabherr M.G."/>
            <person name="Kodira C.D."/>
            <person name="Kohler A."/>
            <person name="Kuees U."/>
            <person name="Lindquist E.A."/>
            <person name="Lucas S.M."/>
            <person name="Mago R."/>
            <person name="Mauceli E."/>
            <person name="Morin E."/>
            <person name="Murat C."/>
            <person name="Pangilinan J.L."/>
            <person name="Park R."/>
            <person name="Pearson M."/>
            <person name="Quesneville H."/>
            <person name="Rouhier N."/>
            <person name="Sakthikumar S."/>
            <person name="Salamov A.A."/>
            <person name="Schmutz J."/>
            <person name="Selles B."/>
            <person name="Shapiro H."/>
            <person name="Tanguay P."/>
            <person name="Tuskan G.A."/>
            <person name="Henrissat B."/>
            <person name="Van de Peer Y."/>
            <person name="Rouze P."/>
            <person name="Ellis J.G."/>
            <person name="Dodds P.N."/>
            <person name="Schein J.E."/>
            <person name="Zhong S."/>
            <person name="Hamelin R.C."/>
            <person name="Grigoriev I.V."/>
            <person name="Szabo L.J."/>
            <person name="Martin F."/>
        </authorList>
    </citation>
    <scope>NUCLEOTIDE SEQUENCE [LARGE SCALE GENOMIC DNA]</scope>
    <source>
        <strain evidence="6">98AG31 / pathotype 3-4-7</strain>
    </source>
</reference>
<dbReference type="InParanoid" id="F4S641"/>
<dbReference type="InterPro" id="IPR036028">
    <property type="entry name" value="SH3-like_dom_sf"/>
</dbReference>
<dbReference type="SUPFAM" id="SSF50044">
    <property type="entry name" value="SH3-domain"/>
    <property type="match status" value="1"/>
</dbReference>
<dbReference type="eggNOG" id="ENOG502QU7K">
    <property type="taxonomic scope" value="Eukaryota"/>
</dbReference>
<evidence type="ECO:0000259" key="4">
    <source>
        <dbReference type="PROSITE" id="PS50002"/>
    </source>
</evidence>
<protein>
    <recommendedName>
        <fullName evidence="4">SH3 domain-containing protein</fullName>
    </recommendedName>
</protein>
<feature type="compositionally biased region" description="Basic and acidic residues" evidence="3">
    <location>
        <begin position="329"/>
        <end position="340"/>
    </location>
</feature>
<dbReference type="EMBL" id="GL883153">
    <property type="protein sequence ID" value="EGF99908.1"/>
    <property type="molecule type" value="Genomic_DNA"/>
</dbReference>
<feature type="compositionally biased region" description="Pro residues" evidence="3">
    <location>
        <begin position="111"/>
        <end position="127"/>
    </location>
</feature>
<evidence type="ECO:0000313" key="6">
    <source>
        <dbReference type="Proteomes" id="UP000001072"/>
    </source>
</evidence>
<feature type="compositionally biased region" description="Polar residues" evidence="3">
    <location>
        <begin position="243"/>
        <end position="257"/>
    </location>
</feature>
<name>F4S641_MELLP</name>
<feature type="region of interest" description="Disordered" evidence="3">
    <location>
        <begin position="243"/>
        <end position="373"/>
    </location>
</feature>
<dbReference type="Proteomes" id="UP000001072">
    <property type="component" value="Unassembled WGS sequence"/>
</dbReference>
<feature type="compositionally biased region" description="Basic and acidic residues" evidence="3">
    <location>
        <begin position="303"/>
        <end position="314"/>
    </location>
</feature>
<dbReference type="Gene3D" id="2.30.30.40">
    <property type="entry name" value="SH3 Domains"/>
    <property type="match status" value="1"/>
</dbReference>
<feature type="compositionally biased region" description="Low complexity" evidence="3">
    <location>
        <begin position="350"/>
        <end position="368"/>
    </location>
</feature>
<evidence type="ECO:0000256" key="2">
    <source>
        <dbReference type="PROSITE-ProRule" id="PRU00192"/>
    </source>
</evidence>
<keyword evidence="1 2" id="KW-0728">SH3 domain</keyword>
<dbReference type="OrthoDB" id="2504362at2759"/>
<dbReference type="VEuPathDB" id="FungiDB:MELLADRAFT_68250"/>
<organism evidence="6">
    <name type="scientific">Melampsora larici-populina (strain 98AG31 / pathotype 3-4-7)</name>
    <name type="common">Poplar leaf rust fungus</name>
    <dbReference type="NCBI Taxonomy" id="747676"/>
    <lineage>
        <taxon>Eukaryota</taxon>
        <taxon>Fungi</taxon>
        <taxon>Dikarya</taxon>
        <taxon>Basidiomycota</taxon>
        <taxon>Pucciniomycotina</taxon>
        <taxon>Pucciniomycetes</taxon>
        <taxon>Pucciniales</taxon>
        <taxon>Melampsoraceae</taxon>
        <taxon>Melampsora</taxon>
    </lineage>
</organism>
<evidence type="ECO:0000256" key="3">
    <source>
        <dbReference type="SAM" id="MobiDB-lite"/>
    </source>
</evidence>
<dbReference type="RefSeq" id="XP_007416818.1">
    <property type="nucleotide sequence ID" value="XM_007416756.1"/>
</dbReference>
<proteinExistence type="predicted"/>
<gene>
    <name evidence="5" type="ORF">MELLADRAFT_68250</name>
</gene>
<dbReference type="KEGG" id="mlr:MELLADRAFT_68250"/>
<feature type="compositionally biased region" description="Polar residues" evidence="3">
    <location>
        <begin position="81"/>
        <end position="98"/>
    </location>
</feature>
<feature type="domain" description="SH3" evidence="4">
    <location>
        <begin position="372"/>
        <end position="435"/>
    </location>
</feature>
<dbReference type="HOGENOM" id="CLU_593232_0_0_1"/>
<feature type="compositionally biased region" description="Acidic residues" evidence="3">
    <location>
        <begin position="315"/>
        <end position="328"/>
    </location>
</feature>
<accession>F4S641</accession>
<dbReference type="PROSITE" id="PS50002">
    <property type="entry name" value="SH3"/>
    <property type="match status" value="1"/>
</dbReference>
<dbReference type="AlphaFoldDB" id="F4S641"/>
<sequence>MTTLISPVSMFRSDSIPIQTNSSSSTSTRFSLSLPIDSTTTTTNPKSNHYILKSNSLISALISPHHHHSNHQHTHHQSNHLSNPPHQTLRSSSSNHQNRLPRPRALSSSHLPPPFPSPSGTFLPPPLGHYLPLRLPSHSERKSRSNKEKTRSDVCRVEDEEDHRQEGLRLGLGNKWHKRSSSLHTLPSLDRSETYQTRKRSLSSTVMDTSSNQNPITKPQQQHHPILIRDFGFPLNDERHYRTIQTDQLRTNPSNYSRPLMKPNSLEESFQSQLCLPPEEEGEEEEELRLGSNKPSLWTTTMRTERTETDHREEEETGEEEEDEEDGLREEIERRRESLDKSLQSIGRPSIGSNLDSSGSTSSSPGSSGEEEDEGLWVALYDFVAEGEGEMGIYEGEILRVLKVVCDGWVIARKVPGELDEDGRFVERVLDPTCLAEETRIDAAIEVMPMGLCPQNYLARI</sequence>
<dbReference type="InterPro" id="IPR001452">
    <property type="entry name" value="SH3_domain"/>
</dbReference>
<evidence type="ECO:0000256" key="1">
    <source>
        <dbReference type="ARBA" id="ARBA00022443"/>
    </source>
</evidence>
<dbReference type="STRING" id="747676.F4S641"/>
<evidence type="ECO:0000313" key="5">
    <source>
        <dbReference type="EMBL" id="EGF99908.1"/>
    </source>
</evidence>
<feature type="compositionally biased region" description="Basic residues" evidence="3">
    <location>
        <begin position="65"/>
        <end position="78"/>
    </location>
</feature>
<feature type="region of interest" description="Disordered" evidence="3">
    <location>
        <begin position="65"/>
        <end position="166"/>
    </location>
</feature>
<feature type="compositionally biased region" description="Basic and acidic residues" evidence="3">
    <location>
        <begin position="137"/>
        <end position="166"/>
    </location>
</feature>
<feature type="compositionally biased region" description="Acidic residues" evidence="3">
    <location>
        <begin position="278"/>
        <end position="287"/>
    </location>
</feature>
<dbReference type="GeneID" id="18931002"/>
<dbReference type="Pfam" id="PF00018">
    <property type="entry name" value="SH3_1"/>
    <property type="match status" value="1"/>
</dbReference>